<dbReference type="GO" id="GO:0052621">
    <property type="term" value="F:diguanylate cyclase activity"/>
    <property type="evidence" value="ECO:0007669"/>
    <property type="project" value="UniProtKB-EC"/>
</dbReference>
<evidence type="ECO:0000256" key="3">
    <source>
        <dbReference type="ARBA" id="ARBA00034247"/>
    </source>
</evidence>
<keyword evidence="4" id="KW-1133">Transmembrane helix</keyword>
<dbReference type="AlphaFoldDB" id="A0A5C6Q7M2"/>
<protein>
    <recommendedName>
        <fullName evidence="2">diguanylate cyclase</fullName>
        <ecNumber evidence="2">2.7.7.65</ecNumber>
    </recommendedName>
</protein>
<dbReference type="PROSITE" id="PS50887">
    <property type="entry name" value="GGDEF"/>
    <property type="match status" value="1"/>
</dbReference>
<evidence type="ECO:0000259" key="5">
    <source>
        <dbReference type="PROSITE" id="PS50887"/>
    </source>
</evidence>
<dbReference type="InterPro" id="IPR050469">
    <property type="entry name" value="Diguanylate_Cyclase"/>
</dbReference>
<dbReference type="PANTHER" id="PTHR45138:SF9">
    <property type="entry name" value="DIGUANYLATE CYCLASE DGCM-RELATED"/>
    <property type="match status" value="1"/>
</dbReference>
<dbReference type="GO" id="GO:1902201">
    <property type="term" value="P:negative regulation of bacterial-type flagellum-dependent cell motility"/>
    <property type="evidence" value="ECO:0007669"/>
    <property type="project" value="TreeGrafter"/>
</dbReference>
<dbReference type="GO" id="GO:0043709">
    <property type="term" value="P:cell adhesion involved in single-species biofilm formation"/>
    <property type="evidence" value="ECO:0007669"/>
    <property type="project" value="TreeGrafter"/>
</dbReference>
<keyword evidence="7" id="KW-1185">Reference proteome</keyword>
<dbReference type="OrthoDB" id="9803824at2"/>
<dbReference type="InterPro" id="IPR029787">
    <property type="entry name" value="Nucleotide_cyclase"/>
</dbReference>
<dbReference type="EC" id="2.7.7.65" evidence="2"/>
<comment type="caution">
    <text evidence="6">The sequence shown here is derived from an EMBL/GenBank/DDBJ whole genome shotgun (WGS) entry which is preliminary data.</text>
</comment>
<gene>
    <name evidence="6" type="ORF">ESZ36_18805</name>
</gene>
<dbReference type="CDD" id="cd01949">
    <property type="entry name" value="GGDEF"/>
    <property type="match status" value="1"/>
</dbReference>
<dbReference type="FunFam" id="3.30.70.270:FF:000001">
    <property type="entry name" value="Diguanylate cyclase domain protein"/>
    <property type="match status" value="1"/>
</dbReference>
<dbReference type="RefSeq" id="WP_146790730.1">
    <property type="nucleotide sequence ID" value="NZ_VOLT01000012.1"/>
</dbReference>
<evidence type="ECO:0000256" key="4">
    <source>
        <dbReference type="SAM" id="Phobius"/>
    </source>
</evidence>
<keyword evidence="4" id="KW-0472">Membrane</keyword>
<dbReference type="SMART" id="SM00267">
    <property type="entry name" value="GGDEF"/>
    <property type="match status" value="1"/>
</dbReference>
<dbReference type="SUPFAM" id="SSF55073">
    <property type="entry name" value="Nucleotide cyclase"/>
    <property type="match status" value="1"/>
</dbReference>
<accession>A0A5C6Q7M2</accession>
<feature type="domain" description="GGDEF" evidence="5">
    <location>
        <begin position="432"/>
        <end position="565"/>
    </location>
</feature>
<dbReference type="Gene3D" id="3.30.70.270">
    <property type="match status" value="1"/>
</dbReference>
<proteinExistence type="predicted"/>
<organism evidence="6 7">
    <name type="scientific">Colwellia demingiae</name>
    <dbReference type="NCBI Taxonomy" id="89401"/>
    <lineage>
        <taxon>Bacteria</taxon>
        <taxon>Pseudomonadati</taxon>
        <taxon>Pseudomonadota</taxon>
        <taxon>Gammaproteobacteria</taxon>
        <taxon>Alteromonadales</taxon>
        <taxon>Colwelliaceae</taxon>
        <taxon>Colwellia</taxon>
    </lineage>
</organism>
<comment type="cofactor">
    <cofactor evidence="1">
        <name>Mg(2+)</name>
        <dbReference type="ChEBI" id="CHEBI:18420"/>
    </cofactor>
</comment>
<dbReference type="Pfam" id="PF00990">
    <property type="entry name" value="GGDEF"/>
    <property type="match status" value="1"/>
</dbReference>
<keyword evidence="4" id="KW-0812">Transmembrane</keyword>
<dbReference type="EMBL" id="VOLT01000012">
    <property type="protein sequence ID" value="TWX64751.1"/>
    <property type="molecule type" value="Genomic_DNA"/>
</dbReference>
<evidence type="ECO:0000313" key="7">
    <source>
        <dbReference type="Proteomes" id="UP000321822"/>
    </source>
</evidence>
<dbReference type="PANTHER" id="PTHR45138">
    <property type="entry name" value="REGULATORY COMPONENTS OF SENSORY TRANSDUCTION SYSTEM"/>
    <property type="match status" value="1"/>
</dbReference>
<evidence type="ECO:0000313" key="6">
    <source>
        <dbReference type="EMBL" id="TWX64751.1"/>
    </source>
</evidence>
<dbReference type="InterPro" id="IPR000160">
    <property type="entry name" value="GGDEF_dom"/>
</dbReference>
<dbReference type="SUPFAM" id="SSF48452">
    <property type="entry name" value="TPR-like"/>
    <property type="match status" value="1"/>
</dbReference>
<name>A0A5C6Q7M2_9GAMM</name>
<dbReference type="GO" id="GO:0005886">
    <property type="term" value="C:plasma membrane"/>
    <property type="evidence" value="ECO:0007669"/>
    <property type="project" value="TreeGrafter"/>
</dbReference>
<dbReference type="NCBIfam" id="TIGR00254">
    <property type="entry name" value="GGDEF"/>
    <property type="match status" value="1"/>
</dbReference>
<dbReference type="InterPro" id="IPR011990">
    <property type="entry name" value="TPR-like_helical_dom_sf"/>
</dbReference>
<reference evidence="6 7" key="1">
    <citation type="submission" date="2019-07" db="EMBL/GenBank/DDBJ databases">
        <title>Genomes of sea-ice associated Colwellia species.</title>
        <authorList>
            <person name="Bowman J.P."/>
        </authorList>
    </citation>
    <scope>NUCLEOTIDE SEQUENCE [LARGE SCALE GENOMIC DNA]</scope>
    <source>
        <strain evidence="6 7">ACAM 459</strain>
    </source>
</reference>
<dbReference type="Proteomes" id="UP000321822">
    <property type="component" value="Unassembled WGS sequence"/>
</dbReference>
<dbReference type="InterPro" id="IPR043128">
    <property type="entry name" value="Rev_trsase/Diguanyl_cyclase"/>
</dbReference>
<dbReference type="Gene3D" id="1.25.40.10">
    <property type="entry name" value="Tetratricopeptide repeat domain"/>
    <property type="match status" value="2"/>
</dbReference>
<sequence>MFFLLAQDAIATSPNNIDKLLGEANESRSSDPVKYSFLLEELNSQHKSMSLQQNYYFDYLTAYQLIYNGKPKKATSKLITLLSSEASALTKLKARLTLVNIFAIEQNWSDGLSHLSTALKQLPKIKKNMDIKEKVLGMAAIFYNQLGQYSLGLKYAERLIITSTKNRVLCVASMNIIESKLYLKKLNTSNTEIQDAITLCKNEPIAVNFIRTYKAKYDLENNDASKVIVSLPSYLTQVEATKYPRLIVEIYAALAQAYLMQGNLKEASVLALKTITIGENIQTTQAVVSAYKTLYQLELIKKNHQKALDYHQKYSQLDKAYLDETTVKYLAFQLAEHQTFEQESQIELLNEKNNSLATEQALAKTQVANRQLVILLLIVIILVLAFIGTRFYRAHKRVKELAEYDPLTGIYNRGHFTHVTNSALKYCKNAQQDMSVIMFDLDHFKKVNDSFGHACGDWALKETIKVCQRIGRKNDIFARLGGEEFCLVLTSCTIDMAMLRAEACRAAIEEIITEESGHDFSITASFGVTDIKRSGFNLDKLLADADMAAYASKNTGRNRVTMFEVPQTDQAKKLDSSWNYN</sequence>
<evidence type="ECO:0000256" key="1">
    <source>
        <dbReference type="ARBA" id="ARBA00001946"/>
    </source>
</evidence>
<evidence type="ECO:0000256" key="2">
    <source>
        <dbReference type="ARBA" id="ARBA00012528"/>
    </source>
</evidence>
<comment type="catalytic activity">
    <reaction evidence="3">
        <text>2 GTP = 3',3'-c-di-GMP + 2 diphosphate</text>
        <dbReference type="Rhea" id="RHEA:24898"/>
        <dbReference type="ChEBI" id="CHEBI:33019"/>
        <dbReference type="ChEBI" id="CHEBI:37565"/>
        <dbReference type="ChEBI" id="CHEBI:58805"/>
        <dbReference type="EC" id="2.7.7.65"/>
    </reaction>
</comment>
<feature type="transmembrane region" description="Helical" evidence="4">
    <location>
        <begin position="372"/>
        <end position="392"/>
    </location>
</feature>